<evidence type="ECO:0000259" key="4">
    <source>
        <dbReference type="PROSITE" id="PS50109"/>
    </source>
</evidence>
<comment type="caution">
    <text evidence="5">The sequence shown here is derived from an EMBL/GenBank/DDBJ whole genome shotgun (WGS) entry which is preliminary data.</text>
</comment>
<accession>A0A178Y7Y8</accession>
<evidence type="ECO:0000256" key="1">
    <source>
        <dbReference type="ARBA" id="ARBA00000085"/>
    </source>
</evidence>
<protein>
    <recommendedName>
        <fullName evidence="2">histidine kinase</fullName>
        <ecNumber evidence="2">2.7.13.3</ecNumber>
    </recommendedName>
</protein>
<dbReference type="PANTHER" id="PTHR43547:SF2">
    <property type="entry name" value="HYBRID SIGNAL TRANSDUCTION HISTIDINE KINASE C"/>
    <property type="match status" value="1"/>
</dbReference>
<evidence type="ECO:0000313" key="6">
    <source>
        <dbReference type="Proteomes" id="UP000078507"/>
    </source>
</evidence>
<keyword evidence="3" id="KW-0597">Phosphoprotein</keyword>
<dbReference type="InterPro" id="IPR003594">
    <property type="entry name" value="HATPase_dom"/>
</dbReference>
<evidence type="ECO:0000256" key="2">
    <source>
        <dbReference type="ARBA" id="ARBA00012438"/>
    </source>
</evidence>
<dbReference type="AlphaFoldDB" id="A0A178Y7Y8"/>
<keyword evidence="6" id="KW-1185">Reference proteome</keyword>
<dbReference type="EC" id="2.7.13.3" evidence="2"/>
<dbReference type="STRING" id="36856.ATB98_24430"/>
<dbReference type="Proteomes" id="UP000078507">
    <property type="component" value="Unassembled WGS sequence"/>
</dbReference>
<dbReference type="InterPro" id="IPR004358">
    <property type="entry name" value="Sig_transdc_His_kin-like_C"/>
</dbReference>
<feature type="domain" description="Histidine kinase" evidence="4">
    <location>
        <begin position="1"/>
        <end position="74"/>
    </location>
</feature>
<dbReference type="InterPro" id="IPR005467">
    <property type="entry name" value="His_kinase_dom"/>
</dbReference>
<proteinExistence type="predicted"/>
<evidence type="ECO:0000313" key="5">
    <source>
        <dbReference type="EMBL" id="OAP43537.1"/>
    </source>
</evidence>
<name>A0A178Y7Y8_SINSA</name>
<dbReference type="SUPFAM" id="SSF55874">
    <property type="entry name" value="ATPase domain of HSP90 chaperone/DNA topoisomerase II/histidine kinase"/>
    <property type="match status" value="1"/>
</dbReference>
<dbReference type="PANTHER" id="PTHR43547">
    <property type="entry name" value="TWO-COMPONENT HISTIDINE KINASE"/>
    <property type="match status" value="1"/>
</dbReference>
<dbReference type="Gene3D" id="3.30.565.10">
    <property type="entry name" value="Histidine kinase-like ATPase, C-terminal domain"/>
    <property type="match status" value="1"/>
</dbReference>
<dbReference type="PROSITE" id="PS50109">
    <property type="entry name" value="HIS_KIN"/>
    <property type="match status" value="1"/>
</dbReference>
<dbReference type="GO" id="GO:0000155">
    <property type="term" value="F:phosphorelay sensor kinase activity"/>
    <property type="evidence" value="ECO:0007669"/>
    <property type="project" value="TreeGrafter"/>
</dbReference>
<dbReference type="PRINTS" id="PR00344">
    <property type="entry name" value="BCTRLSENSOR"/>
</dbReference>
<organism evidence="5 6">
    <name type="scientific">Sinorhizobium saheli</name>
    <dbReference type="NCBI Taxonomy" id="36856"/>
    <lineage>
        <taxon>Bacteria</taxon>
        <taxon>Pseudomonadati</taxon>
        <taxon>Pseudomonadota</taxon>
        <taxon>Alphaproteobacteria</taxon>
        <taxon>Hyphomicrobiales</taxon>
        <taxon>Rhizobiaceae</taxon>
        <taxon>Sinorhizobium/Ensifer group</taxon>
        <taxon>Sinorhizobium</taxon>
    </lineage>
</organism>
<gene>
    <name evidence="5" type="ORF">ATB98_24430</name>
</gene>
<dbReference type="Pfam" id="PF02518">
    <property type="entry name" value="HATPase_c"/>
    <property type="match status" value="1"/>
</dbReference>
<sequence length="74" mass="7748">MIFSDVNCGMVWEIPEGNRALIFQPFFSTRRDSGGTGMGLAITQAMLASHGGTIRLLETGGSGASFEISLPAIG</sequence>
<reference evidence="5 6" key="1">
    <citation type="submission" date="2015-11" db="EMBL/GenBank/DDBJ databases">
        <title>Ensifer anhuiense sp. nov., an effective nitrogen fixation bacterium with Glycine soja.</title>
        <authorList>
            <person name="Yan H."/>
            <person name="Chen W."/>
        </authorList>
    </citation>
    <scope>NUCLEOTIDE SEQUENCE [LARGE SCALE GENOMIC DNA]</scope>
    <source>
        <strain evidence="5 6">LMG 7837</strain>
    </source>
</reference>
<dbReference type="EMBL" id="LNQB01000077">
    <property type="protein sequence ID" value="OAP43537.1"/>
    <property type="molecule type" value="Genomic_DNA"/>
</dbReference>
<dbReference type="InterPro" id="IPR036890">
    <property type="entry name" value="HATPase_C_sf"/>
</dbReference>
<evidence type="ECO:0000256" key="3">
    <source>
        <dbReference type="ARBA" id="ARBA00022553"/>
    </source>
</evidence>
<comment type="catalytic activity">
    <reaction evidence="1">
        <text>ATP + protein L-histidine = ADP + protein N-phospho-L-histidine.</text>
        <dbReference type="EC" id="2.7.13.3"/>
    </reaction>
</comment>